<dbReference type="AlphaFoldDB" id="A0A3S0X359"/>
<dbReference type="PANTHER" id="PTHR30189">
    <property type="entry name" value="LPS-ASSEMBLY PROTEIN"/>
    <property type="match status" value="1"/>
</dbReference>
<gene>
    <name evidence="2" type="primary">lptD</name>
    <name evidence="5" type="ORF">EKM59_10240</name>
</gene>
<keyword evidence="1 2" id="KW-0998">Cell outer membrane</keyword>
<sequence>MLLGTTLLAAKIKARFGRLGSVFLINWTAICAYLSLTGVALWLHTGLRAQVNIGSTMAREAVQACVVTRDAPLDSSLRARFAQCLGWQITQESNVCEGYYESLPITPLPENEIYILADEASFYAEGRSQLTGRVEIQETQRIVNAKTAYIFRDPKTNKIQQIELIGEVRYREPDRLMIARRAVINPQDNSGRIEDVLYRFSSSQAGAVLPAWGRASLIERFANRDYLLRQATYTTCAPQDRAWQIEAQEITLDDANATGVARNAVLRVNDWPLLYTPYLTFPTSKQRKSGFLLPIYGYTNVGGFDFGLPYYWNIAPNYDATIIPHVYGRRGLMMGGDFRFLTANSIGTLSAHFLPHDRAFADFLHENSSQFPSLRGQSTDRWTFMVHESTQFTPNLSLGVNYQQVSDDYYLQDFSTNLAILTQNQLLRQGNLTYTTDHWLFYGMLQSYQTLHPVNQSVISDVYERLPQLRAQGIYNELPLNAEVNLLGQFDYFNWPAKNLPQPEGPRFHLNPTIAFPHFKSWGYVTPEAQLVENYYDVHYGAYNTTFNPYSLSYRSYDSPYAYDTTYGAFMPSQNFNRTIPRYDVDGGLFFERFTRVMGQNYTQTLEPRLFYLYVPYHDQTPIPVYDSAYMIFNYDQLFRTNRFSGFDRIGDANQLSYALTSRWLAEDTGKEKASFSIGQIRYFSDRRVQLCYNKQGNCADNPLTLGYLSPVAKSSPIASRAVYRVNPAWMVSGDYVWDVYTHATNNGNLNFHYQPAANQILNFGYSYLVNGDVTQVANSGIQDNALHQANISAALPFTEKWSGLGAYSYNISKHYSMMGFAGLQYDTCCWAVRLLGGRTFRSLTPNTLTPQYTNNVYLQILLKGLGSAASGDPTTIIRSYLPTYADIFRH</sequence>
<comment type="caution">
    <text evidence="2">Lacks conserved residue(s) required for the propagation of feature annotation.</text>
</comment>
<keyword evidence="2" id="KW-0732">Signal</keyword>
<dbReference type="InterPro" id="IPR007543">
    <property type="entry name" value="LptD_C"/>
</dbReference>
<comment type="similarity">
    <text evidence="2">Belongs to the LptD family.</text>
</comment>
<protein>
    <recommendedName>
        <fullName evidence="2">LPS-assembly protein LptD</fullName>
    </recommendedName>
</protein>
<comment type="caution">
    <text evidence="5">The sequence shown here is derived from an EMBL/GenBank/DDBJ whole genome shotgun (WGS) entry which is preliminary data.</text>
</comment>
<dbReference type="InterPro" id="IPR050218">
    <property type="entry name" value="LptD"/>
</dbReference>
<dbReference type="HAMAP" id="MF_01411">
    <property type="entry name" value="LPS_assembly_LptD"/>
    <property type="match status" value="1"/>
</dbReference>
<proteinExistence type="inferred from homology"/>
<name>A0A3S0X359_9GAMM</name>
<evidence type="ECO:0000313" key="5">
    <source>
        <dbReference type="EMBL" id="RUQ81595.1"/>
    </source>
</evidence>
<dbReference type="GO" id="GO:0009279">
    <property type="term" value="C:cell outer membrane"/>
    <property type="evidence" value="ECO:0007669"/>
    <property type="project" value="UniProtKB-SubCell"/>
</dbReference>
<evidence type="ECO:0000256" key="1">
    <source>
        <dbReference type="ARBA" id="ARBA00023237"/>
    </source>
</evidence>
<dbReference type="Pfam" id="PF04453">
    <property type="entry name" value="LptD"/>
    <property type="match status" value="1"/>
</dbReference>
<dbReference type="GO" id="GO:1990351">
    <property type="term" value="C:transporter complex"/>
    <property type="evidence" value="ECO:0007669"/>
    <property type="project" value="TreeGrafter"/>
</dbReference>
<keyword evidence="3" id="KW-0812">Transmembrane</keyword>
<dbReference type="GO" id="GO:0015920">
    <property type="term" value="P:lipopolysaccharide transport"/>
    <property type="evidence" value="ECO:0007669"/>
    <property type="project" value="InterPro"/>
</dbReference>
<comment type="subcellular location">
    <subcellularLocation>
        <location evidence="2">Cell outer membrane</location>
    </subcellularLocation>
</comment>
<evidence type="ECO:0000313" key="6">
    <source>
        <dbReference type="Proteomes" id="UP000288012"/>
    </source>
</evidence>
<keyword evidence="6" id="KW-1185">Reference proteome</keyword>
<accession>A0A3S0X359</accession>
<evidence type="ECO:0000256" key="2">
    <source>
        <dbReference type="HAMAP-Rule" id="MF_01411"/>
    </source>
</evidence>
<dbReference type="GO" id="GO:0043165">
    <property type="term" value="P:Gram-negative-bacterium-type cell outer membrane assembly"/>
    <property type="evidence" value="ECO:0007669"/>
    <property type="project" value="UniProtKB-UniRule"/>
</dbReference>
<keyword evidence="2 3" id="KW-0472">Membrane</keyword>
<evidence type="ECO:0000256" key="3">
    <source>
        <dbReference type="SAM" id="Phobius"/>
    </source>
</evidence>
<feature type="transmembrane region" description="Helical" evidence="3">
    <location>
        <begin position="21"/>
        <end position="43"/>
    </location>
</feature>
<dbReference type="EMBL" id="RZGR01000037">
    <property type="protein sequence ID" value="RUQ81595.1"/>
    <property type="molecule type" value="Genomic_DNA"/>
</dbReference>
<reference evidence="5 6" key="1">
    <citation type="submission" date="2018-12" db="EMBL/GenBank/DDBJ databases">
        <title>Legionella sp,whole genome shotgun sequence.</title>
        <authorList>
            <person name="Wu H."/>
        </authorList>
    </citation>
    <scope>NUCLEOTIDE SEQUENCE [LARGE SCALE GENOMIC DNA]</scope>
    <source>
        <strain evidence="6">km714</strain>
    </source>
</reference>
<dbReference type="Proteomes" id="UP000288012">
    <property type="component" value="Unassembled WGS sequence"/>
</dbReference>
<keyword evidence="3" id="KW-1133">Transmembrane helix</keyword>
<dbReference type="PANTHER" id="PTHR30189:SF1">
    <property type="entry name" value="LPS-ASSEMBLY PROTEIN LPTD"/>
    <property type="match status" value="1"/>
</dbReference>
<organism evidence="5 6">
    <name type="scientific">Legionella septentrionalis</name>
    <dbReference type="NCBI Taxonomy" id="2498109"/>
    <lineage>
        <taxon>Bacteria</taxon>
        <taxon>Pseudomonadati</taxon>
        <taxon>Pseudomonadota</taxon>
        <taxon>Gammaproteobacteria</taxon>
        <taxon>Legionellales</taxon>
        <taxon>Legionellaceae</taxon>
        <taxon>Legionella</taxon>
    </lineage>
</organism>
<evidence type="ECO:0000259" key="4">
    <source>
        <dbReference type="Pfam" id="PF04453"/>
    </source>
</evidence>
<comment type="subunit">
    <text evidence="2">Component of the lipopolysaccharide transport and assembly complex. Interacts with LptE and LptA.</text>
</comment>
<dbReference type="InterPro" id="IPR020889">
    <property type="entry name" value="LipoPS_assembly_LptD"/>
</dbReference>
<feature type="domain" description="LptD C-terminal" evidence="4">
    <location>
        <begin position="379"/>
        <end position="802"/>
    </location>
</feature>
<comment type="function">
    <text evidence="2">Together with LptE, is involved in the assembly of lipopolysaccharide (LPS) at the surface of the outer membrane.</text>
</comment>